<comment type="caution">
    <text evidence="2">The sequence shown here is derived from an EMBL/GenBank/DDBJ whole genome shotgun (WGS) entry which is preliminary data.</text>
</comment>
<dbReference type="OrthoDB" id="1436950at2759"/>
<reference evidence="2" key="1">
    <citation type="submission" date="2018-05" db="EMBL/GenBank/DDBJ databases">
        <title>Draft genome of Mucuna pruriens seed.</title>
        <authorList>
            <person name="Nnadi N.E."/>
            <person name="Vos R."/>
            <person name="Hasami M.H."/>
            <person name="Devisetty U.K."/>
            <person name="Aguiy J.C."/>
        </authorList>
    </citation>
    <scope>NUCLEOTIDE SEQUENCE [LARGE SCALE GENOMIC DNA]</scope>
    <source>
        <strain evidence="2">JCA_2017</strain>
    </source>
</reference>
<keyword evidence="3" id="KW-1185">Reference proteome</keyword>
<organism evidence="2 3">
    <name type="scientific">Mucuna pruriens</name>
    <name type="common">Velvet bean</name>
    <name type="synonym">Dolichos pruriens</name>
    <dbReference type="NCBI Taxonomy" id="157652"/>
    <lineage>
        <taxon>Eukaryota</taxon>
        <taxon>Viridiplantae</taxon>
        <taxon>Streptophyta</taxon>
        <taxon>Embryophyta</taxon>
        <taxon>Tracheophyta</taxon>
        <taxon>Spermatophyta</taxon>
        <taxon>Magnoliopsida</taxon>
        <taxon>eudicotyledons</taxon>
        <taxon>Gunneridae</taxon>
        <taxon>Pentapetalae</taxon>
        <taxon>rosids</taxon>
        <taxon>fabids</taxon>
        <taxon>Fabales</taxon>
        <taxon>Fabaceae</taxon>
        <taxon>Papilionoideae</taxon>
        <taxon>50 kb inversion clade</taxon>
        <taxon>NPAAA clade</taxon>
        <taxon>indigoferoid/millettioid clade</taxon>
        <taxon>Phaseoleae</taxon>
        <taxon>Mucuna</taxon>
    </lineage>
</organism>
<dbReference type="AlphaFoldDB" id="A0A371GRN7"/>
<protein>
    <recommendedName>
        <fullName evidence="1">Retroviral polymerase SH3-like domain-containing protein</fullName>
    </recommendedName>
</protein>
<dbReference type="Pfam" id="PF25597">
    <property type="entry name" value="SH3_retrovirus"/>
    <property type="match status" value="1"/>
</dbReference>
<dbReference type="EMBL" id="QJKJ01004680">
    <property type="protein sequence ID" value="RDX93180.1"/>
    <property type="molecule type" value="Genomic_DNA"/>
</dbReference>
<feature type="domain" description="Retroviral polymerase SH3-like" evidence="1">
    <location>
        <begin position="56"/>
        <end position="117"/>
    </location>
</feature>
<gene>
    <name evidence="2" type="ORF">CR513_24601</name>
</gene>
<evidence type="ECO:0000259" key="1">
    <source>
        <dbReference type="Pfam" id="PF25597"/>
    </source>
</evidence>
<accession>A0A371GRN7</accession>
<feature type="non-terminal residue" evidence="2">
    <location>
        <position position="1"/>
    </location>
</feature>
<dbReference type="InterPro" id="IPR057670">
    <property type="entry name" value="SH3_retrovirus"/>
</dbReference>
<evidence type="ECO:0000313" key="2">
    <source>
        <dbReference type="EMBL" id="RDX93180.1"/>
    </source>
</evidence>
<proteinExistence type="predicted"/>
<dbReference type="Proteomes" id="UP000257109">
    <property type="component" value="Unassembled WGS sequence"/>
</dbReference>
<name>A0A371GRN7_MUCPR</name>
<evidence type="ECO:0000313" key="3">
    <source>
        <dbReference type="Proteomes" id="UP000257109"/>
    </source>
</evidence>
<sequence length="210" mass="24310">MTKNLFTLDSIKPKALFTNLLVLNHLNKMEKLNNLSPFSFLYDKSLDLSHLHVFGSVCYTSTLVANRKKFHSRVRNCLFLGYRTSVKGFILFNLHNRKLFLSRNITFNETFFPFSKSMHFDITTQLSTICLPSNTTSPNLDNPNIFEPVPSNQLTQPNNTHISTLSNPFFYQTKTSPKLFERLSLQYSPLTTYNKSLIQYCISIFSFSHI</sequence>